<evidence type="ECO:0000256" key="1">
    <source>
        <dbReference type="ARBA" id="ARBA00006484"/>
    </source>
</evidence>
<comment type="similarity">
    <text evidence="1">Belongs to the short-chain dehydrogenases/reductases (SDR) family.</text>
</comment>
<organism evidence="4 5">
    <name type="scientific">Purpureocillium takamizusanense</name>
    <dbReference type="NCBI Taxonomy" id="2060973"/>
    <lineage>
        <taxon>Eukaryota</taxon>
        <taxon>Fungi</taxon>
        <taxon>Dikarya</taxon>
        <taxon>Ascomycota</taxon>
        <taxon>Pezizomycotina</taxon>
        <taxon>Sordariomycetes</taxon>
        <taxon>Hypocreomycetidae</taxon>
        <taxon>Hypocreales</taxon>
        <taxon>Ophiocordycipitaceae</taxon>
        <taxon>Purpureocillium</taxon>
    </lineage>
</organism>
<dbReference type="GO" id="GO:0050664">
    <property type="term" value="F:oxidoreductase activity, acting on NAD(P)H, oxygen as acceptor"/>
    <property type="evidence" value="ECO:0007669"/>
    <property type="project" value="TreeGrafter"/>
</dbReference>
<dbReference type="GeneID" id="72064736"/>
<dbReference type="Gene3D" id="3.40.50.720">
    <property type="entry name" value="NAD(P)-binding Rossmann-like Domain"/>
    <property type="match status" value="1"/>
</dbReference>
<gene>
    <name evidence="4" type="ORF">JDV02_002776</name>
</gene>
<dbReference type="EMBL" id="CP086355">
    <property type="protein sequence ID" value="UNI16338.1"/>
    <property type="molecule type" value="Genomic_DNA"/>
</dbReference>
<name>A0A9Q8V839_9HYPO</name>
<evidence type="ECO:0000313" key="5">
    <source>
        <dbReference type="Proteomes" id="UP000829364"/>
    </source>
</evidence>
<dbReference type="InterPro" id="IPR020904">
    <property type="entry name" value="Sc_DH/Rdtase_CS"/>
</dbReference>
<protein>
    <submittedName>
        <fullName evidence="4">Uncharacterized protein</fullName>
    </submittedName>
</protein>
<dbReference type="Proteomes" id="UP000829364">
    <property type="component" value="Chromosome 2"/>
</dbReference>
<dbReference type="OrthoDB" id="1669814at2759"/>
<keyword evidence="2" id="KW-0521">NADP</keyword>
<dbReference type="PROSITE" id="PS00061">
    <property type="entry name" value="ADH_SHORT"/>
    <property type="match status" value="1"/>
</dbReference>
<evidence type="ECO:0000256" key="2">
    <source>
        <dbReference type="ARBA" id="ARBA00022857"/>
    </source>
</evidence>
<dbReference type="PRINTS" id="PR00081">
    <property type="entry name" value="GDHRDH"/>
</dbReference>
<keyword evidence="5" id="KW-1185">Reference proteome</keyword>
<dbReference type="InterPro" id="IPR036291">
    <property type="entry name" value="NAD(P)-bd_dom_sf"/>
</dbReference>
<dbReference type="GO" id="GO:0016616">
    <property type="term" value="F:oxidoreductase activity, acting on the CH-OH group of donors, NAD or NADP as acceptor"/>
    <property type="evidence" value="ECO:0007669"/>
    <property type="project" value="UniProtKB-ARBA"/>
</dbReference>
<dbReference type="KEGG" id="ptkz:JDV02_002776"/>
<dbReference type="InterPro" id="IPR002347">
    <property type="entry name" value="SDR_fam"/>
</dbReference>
<reference evidence="4" key="1">
    <citation type="submission" date="2021-11" db="EMBL/GenBank/DDBJ databases">
        <title>Purpureocillium_takamizusanense_genome.</title>
        <authorList>
            <person name="Nguyen N.-H."/>
        </authorList>
    </citation>
    <scope>NUCLEOTIDE SEQUENCE</scope>
    <source>
        <strain evidence="4">PT3</strain>
    </source>
</reference>
<dbReference type="SUPFAM" id="SSF51735">
    <property type="entry name" value="NAD(P)-binding Rossmann-fold domains"/>
    <property type="match status" value="1"/>
</dbReference>
<evidence type="ECO:0000313" key="4">
    <source>
        <dbReference type="EMBL" id="UNI16338.1"/>
    </source>
</evidence>
<dbReference type="RefSeq" id="XP_047839819.1">
    <property type="nucleotide sequence ID" value="XM_047983847.1"/>
</dbReference>
<dbReference type="PANTHER" id="PTHR43008:SF10">
    <property type="entry name" value="CHAIN DEHYDROGENASE_OXIDOREDUCTASE, PUTATIVE (AFU_ORTHOLOGUE AFUA_2G15740)-RELATED"/>
    <property type="match status" value="1"/>
</dbReference>
<dbReference type="AlphaFoldDB" id="A0A9Q8V839"/>
<evidence type="ECO:0000256" key="3">
    <source>
        <dbReference type="ARBA" id="ARBA00023002"/>
    </source>
</evidence>
<sequence length="111" mass="11675">MLAANYTAVLMSASATARMMFKYKCRGSICLIASMSGTIANRGLISPVYNSSKAAAIQLARNLAMECSPVKEDGTGGIRANSLSPGHIMTPMVFENLSKCPASRRSGVGKI</sequence>
<proteinExistence type="inferred from homology"/>
<dbReference type="Pfam" id="PF00106">
    <property type="entry name" value="adh_short"/>
    <property type="match status" value="1"/>
</dbReference>
<dbReference type="PANTHER" id="PTHR43008">
    <property type="entry name" value="BENZIL REDUCTASE"/>
    <property type="match status" value="1"/>
</dbReference>
<keyword evidence="3" id="KW-0560">Oxidoreductase</keyword>
<accession>A0A9Q8V839</accession>